<dbReference type="Proteomes" id="UP000242188">
    <property type="component" value="Unassembled WGS sequence"/>
</dbReference>
<dbReference type="EMBL" id="NEDP02002420">
    <property type="protein sequence ID" value="OWF50866.1"/>
    <property type="molecule type" value="Genomic_DNA"/>
</dbReference>
<accession>A0A210QQ47</accession>
<evidence type="ECO:0000256" key="6">
    <source>
        <dbReference type="ARBA" id="ARBA00023328"/>
    </source>
</evidence>
<comment type="similarity">
    <text evidence="3">Belongs to the CENP-N/CHL4 family.</text>
</comment>
<dbReference type="STRING" id="6573.A0A210QQ47"/>
<keyword evidence="4" id="KW-0158">Chromosome</keyword>
<dbReference type="GO" id="GO:0007059">
    <property type="term" value="P:chromosome segregation"/>
    <property type="evidence" value="ECO:0007669"/>
    <property type="project" value="InterPro"/>
</dbReference>
<dbReference type="OrthoDB" id="6585699at2759"/>
<evidence type="ECO:0000256" key="1">
    <source>
        <dbReference type="ARBA" id="ARBA00004123"/>
    </source>
</evidence>
<gene>
    <name evidence="7" type="ORF">KP79_PYT13826</name>
</gene>
<proteinExistence type="inferred from homology"/>
<keyword evidence="6" id="KW-0137">Centromere</keyword>
<name>A0A210QQ47_MIZYE</name>
<evidence type="ECO:0000256" key="4">
    <source>
        <dbReference type="ARBA" id="ARBA00022454"/>
    </source>
</evidence>
<keyword evidence="5" id="KW-0539">Nucleus</keyword>
<dbReference type="GO" id="GO:0005654">
    <property type="term" value="C:nucleoplasm"/>
    <property type="evidence" value="ECO:0007669"/>
    <property type="project" value="TreeGrafter"/>
</dbReference>
<keyword evidence="8" id="KW-1185">Reference proteome</keyword>
<comment type="caution">
    <text evidence="7">The sequence shown here is derived from an EMBL/GenBank/DDBJ whole genome shotgun (WGS) entry which is preliminary data.</text>
</comment>
<evidence type="ECO:0000313" key="7">
    <source>
        <dbReference type="EMBL" id="OWF50866.1"/>
    </source>
</evidence>
<organism evidence="7 8">
    <name type="scientific">Mizuhopecten yessoensis</name>
    <name type="common">Japanese scallop</name>
    <name type="synonym">Patinopecten yessoensis</name>
    <dbReference type="NCBI Taxonomy" id="6573"/>
    <lineage>
        <taxon>Eukaryota</taxon>
        <taxon>Metazoa</taxon>
        <taxon>Spiralia</taxon>
        <taxon>Lophotrochozoa</taxon>
        <taxon>Mollusca</taxon>
        <taxon>Bivalvia</taxon>
        <taxon>Autobranchia</taxon>
        <taxon>Pteriomorphia</taxon>
        <taxon>Pectinida</taxon>
        <taxon>Pectinoidea</taxon>
        <taxon>Pectinidae</taxon>
        <taxon>Mizuhopecten</taxon>
    </lineage>
</organism>
<dbReference type="AlphaFoldDB" id="A0A210QQ47"/>
<dbReference type="PANTHER" id="PTHR46790:SF1">
    <property type="entry name" value="CENTROMERE PROTEIN N"/>
    <property type="match status" value="1"/>
</dbReference>
<dbReference type="Pfam" id="PF05238">
    <property type="entry name" value="CENP-N"/>
    <property type="match status" value="1"/>
</dbReference>
<comment type="subcellular location">
    <subcellularLocation>
        <location evidence="2">Chromosome</location>
        <location evidence="2">Centromere</location>
    </subcellularLocation>
    <subcellularLocation>
        <location evidence="1">Nucleus</location>
    </subcellularLocation>
</comment>
<dbReference type="GO" id="GO:0000775">
    <property type="term" value="C:chromosome, centromeric region"/>
    <property type="evidence" value="ECO:0007669"/>
    <property type="project" value="UniProtKB-SubCell"/>
</dbReference>
<dbReference type="PANTHER" id="PTHR46790">
    <property type="entry name" value="CENTROMERE PROTEIN N"/>
    <property type="match status" value="1"/>
</dbReference>
<dbReference type="InterPro" id="IPR007902">
    <property type="entry name" value="Chl4/mis15/CENP-N"/>
</dbReference>
<dbReference type="GO" id="GO:0034080">
    <property type="term" value="P:CENP-A containing chromatin assembly"/>
    <property type="evidence" value="ECO:0007669"/>
    <property type="project" value="InterPro"/>
</dbReference>
<evidence type="ECO:0000256" key="3">
    <source>
        <dbReference type="ARBA" id="ARBA00005566"/>
    </source>
</evidence>
<evidence type="ECO:0000256" key="5">
    <source>
        <dbReference type="ARBA" id="ARBA00023242"/>
    </source>
</evidence>
<protein>
    <submittedName>
        <fullName evidence="7">Centromere protein N</fullName>
    </submittedName>
</protein>
<sequence length="363" mass="42081">MDARRLRSIICSCKTNDIKTLLTQWGRQIQLQNVTSLNFSDPKKSIAQSLLSLCETRKHFKTEVDELDLMCTQMYPKKRLWRVFHLKDNKDNTGNRWLDLCNPQKFKKKFKSQADLYFDSATSVCVGVNKGALWTRLYISSMVNRGQEETYRPSNNVYIVYFPKTQYVIISRYKQSTEEFLHQAIMTTLGVTDMTNMQLTGYDLHSLIHLAMNRKCQGSFSKFNSVQGQKHPFAGFQPKKRKAIEIERDENIFCEDEETMKKRAKILEKSFGLEEQPCLEKVEYRVKTKFRGTDYVPSMAKRQDTFKCTVKFEGTSVLEGIRNLGATGLANVPLPGHLASVHSLAKNHFVIQDQETTPRKRRK</sequence>
<evidence type="ECO:0000256" key="2">
    <source>
        <dbReference type="ARBA" id="ARBA00004584"/>
    </source>
</evidence>
<dbReference type="InterPro" id="IPR052011">
    <property type="entry name" value="CENP-NAC/CAD_complex"/>
</dbReference>
<evidence type="ECO:0000313" key="8">
    <source>
        <dbReference type="Proteomes" id="UP000242188"/>
    </source>
</evidence>
<reference evidence="7 8" key="1">
    <citation type="journal article" date="2017" name="Nat. Ecol. Evol.">
        <title>Scallop genome provides insights into evolution of bilaterian karyotype and development.</title>
        <authorList>
            <person name="Wang S."/>
            <person name="Zhang J."/>
            <person name="Jiao W."/>
            <person name="Li J."/>
            <person name="Xun X."/>
            <person name="Sun Y."/>
            <person name="Guo X."/>
            <person name="Huan P."/>
            <person name="Dong B."/>
            <person name="Zhang L."/>
            <person name="Hu X."/>
            <person name="Sun X."/>
            <person name="Wang J."/>
            <person name="Zhao C."/>
            <person name="Wang Y."/>
            <person name="Wang D."/>
            <person name="Huang X."/>
            <person name="Wang R."/>
            <person name="Lv J."/>
            <person name="Li Y."/>
            <person name="Zhang Z."/>
            <person name="Liu B."/>
            <person name="Lu W."/>
            <person name="Hui Y."/>
            <person name="Liang J."/>
            <person name="Zhou Z."/>
            <person name="Hou R."/>
            <person name="Li X."/>
            <person name="Liu Y."/>
            <person name="Li H."/>
            <person name="Ning X."/>
            <person name="Lin Y."/>
            <person name="Zhao L."/>
            <person name="Xing Q."/>
            <person name="Dou J."/>
            <person name="Li Y."/>
            <person name="Mao J."/>
            <person name="Guo H."/>
            <person name="Dou H."/>
            <person name="Li T."/>
            <person name="Mu C."/>
            <person name="Jiang W."/>
            <person name="Fu Q."/>
            <person name="Fu X."/>
            <person name="Miao Y."/>
            <person name="Liu J."/>
            <person name="Yu Q."/>
            <person name="Li R."/>
            <person name="Liao H."/>
            <person name="Li X."/>
            <person name="Kong Y."/>
            <person name="Jiang Z."/>
            <person name="Chourrout D."/>
            <person name="Li R."/>
            <person name="Bao Z."/>
        </authorList>
    </citation>
    <scope>NUCLEOTIDE SEQUENCE [LARGE SCALE GENOMIC DNA]</scope>
    <source>
        <strain evidence="7 8">PY_sf001</strain>
    </source>
</reference>